<evidence type="ECO:0000313" key="1">
    <source>
        <dbReference type="EMBL" id="GAN31831.1"/>
    </source>
</evidence>
<sequence>MTVIDMIAKEFHLNPDELLRESMRTYLHQKLAKIEADIFLIAKKYGVKDVFELDSKAKEGFISEEDAYDDYFVLDNLEAEREKVKKLLEKV</sequence>
<comment type="caution">
    <text evidence="1">The sequence shown here is derived from an EMBL/GenBank/DDBJ whole genome shotgun (WGS) entry which is preliminary data.</text>
</comment>
<reference evidence="2" key="1">
    <citation type="journal article" date="2015" name="Genome Announc.">
        <title>Draft Genome Sequence of an Anaerobic Ammonium-Oxidizing Bacterium, "Candidatus Brocadia sinica".</title>
        <authorList>
            <person name="Oshiki M."/>
            <person name="Shinyako-Hata K."/>
            <person name="Satoh H."/>
            <person name="Okabe S."/>
        </authorList>
    </citation>
    <scope>NUCLEOTIDE SEQUENCE [LARGE SCALE GENOMIC DNA]</scope>
    <source>
        <strain evidence="2">JPN1</strain>
    </source>
</reference>
<dbReference type="EMBL" id="BAFN01000001">
    <property type="protein sequence ID" value="GAN31831.1"/>
    <property type="molecule type" value="Genomic_DNA"/>
</dbReference>
<gene>
    <name evidence="1" type="ORF">BROSI_A0335</name>
</gene>
<proteinExistence type="predicted"/>
<dbReference type="RefSeq" id="WP_052561756.1">
    <property type="nucleotide sequence ID" value="NZ_BAFN01000001.1"/>
</dbReference>
<dbReference type="Proteomes" id="UP000032309">
    <property type="component" value="Unassembled WGS sequence"/>
</dbReference>
<protein>
    <submittedName>
        <fullName evidence="1">Uncharacterized protein</fullName>
    </submittedName>
</protein>
<organism evidence="1 2">
    <name type="scientific">Candidatus Brocadia sinica JPN1</name>
    <dbReference type="NCBI Taxonomy" id="1197129"/>
    <lineage>
        <taxon>Bacteria</taxon>
        <taxon>Pseudomonadati</taxon>
        <taxon>Planctomycetota</taxon>
        <taxon>Candidatus Brocadiia</taxon>
        <taxon>Candidatus Brocadiales</taxon>
        <taxon>Candidatus Brocadiaceae</taxon>
        <taxon>Candidatus Brocadia</taxon>
    </lineage>
</organism>
<name>A0ABQ0JSZ2_9BACT</name>
<evidence type="ECO:0000313" key="2">
    <source>
        <dbReference type="Proteomes" id="UP000032309"/>
    </source>
</evidence>
<keyword evidence="2" id="KW-1185">Reference proteome</keyword>
<accession>A0ABQ0JSZ2</accession>